<evidence type="ECO:0000313" key="4">
    <source>
        <dbReference type="Proteomes" id="UP001180845"/>
    </source>
</evidence>
<dbReference type="EMBL" id="JAVDXW010000001">
    <property type="protein sequence ID" value="MDR7300003.1"/>
    <property type="molecule type" value="Genomic_DNA"/>
</dbReference>
<dbReference type="RefSeq" id="WP_310268036.1">
    <property type="nucleotide sequence ID" value="NZ_JAVDXW010000001.1"/>
</dbReference>
<protein>
    <submittedName>
        <fullName evidence="3">3-oxoadipate enol-lactonase</fullName>
        <ecNumber evidence="3">3.1.1.24</ecNumber>
    </submittedName>
</protein>
<dbReference type="Proteomes" id="UP001180845">
    <property type="component" value="Unassembled WGS sequence"/>
</dbReference>
<dbReference type="Gene3D" id="3.40.50.1820">
    <property type="entry name" value="alpha/beta hydrolase"/>
    <property type="match status" value="1"/>
</dbReference>
<dbReference type="GO" id="GO:0016020">
    <property type="term" value="C:membrane"/>
    <property type="evidence" value="ECO:0007669"/>
    <property type="project" value="TreeGrafter"/>
</dbReference>
<dbReference type="Pfam" id="PF00561">
    <property type="entry name" value="Abhydrolase_1"/>
    <property type="match status" value="1"/>
</dbReference>
<dbReference type="GO" id="GO:0042952">
    <property type="term" value="P:beta-ketoadipate pathway"/>
    <property type="evidence" value="ECO:0007669"/>
    <property type="project" value="InterPro"/>
</dbReference>
<dbReference type="EC" id="3.1.1.24" evidence="3"/>
<gene>
    <name evidence="3" type="ORF">JOF55_000184</name>
</gene>
<dbReference type="InterPro" id="IPR000073">
    <property type="entry name" value="AB_hydrolase_1"/>
</dbReference>
<accession>A0AAE3Z7Z3</accession>
<dbReference type="PANTHER" id="PTHR43798:SF31">
    <property type="entry name" value="AB HYDROLASE SUPERFAMILY PROTEIN YCLE"/>
    <property type="match status" value="1"/>
</dbReference>
<reference evidence="3" key="1">
    <citation type="submission" date="2023-07" db="EMBL/GenBank/DDBJ databases">
        <title>Sequencing the genomes of 1000 actinobacteria strains.</title>
        <authorList>
            <person name="Klenk H.-P."/>
        </authorList>
    </citation>
    <scope>NUCLEOTIDE SEQUENCE</scope>
    <source>
        <strain evidence="3">DSM 45977</strain>
    </source>
</reference>
<name>A0AAE3Z7Z3_9ACTN</name>
<dbReference type="PRINTS" id="PR00111">
    <property type="entry name" value="ABHYDROLASE"/>
</dbReference>
<evidence type="ECO:0000259" key="2">
    <source>
        <dbReference type="Pfam" id="PF00561"/>
    </source>
</evidence>
<evidence type="ECO:0000313" key="3">
    <source>
        <dbReference type="EMBL" id="MDR7300003.1"/>
    </source>
</evidence>
<proteinExistence type="predicted"/>
<sequence length="254" mass="26927">MTVHHELTGPEQAPVVVLSNSLGTDLTLWDEQVPALTEHFRVLRYDQRGHGGTNAKPGPYTLEQLGGDVLELLDELGLERVHFAGVSLGGMTGMWLAEHAPDRIDRLALICTSAQLGPPSKWTDRAALVRAQGTAAIVESSLATWFTPGTAGRADIVDKFGSMLRACDDEGYASCAESIASMDILPRLGEIAAPTLAVAGADDPATPPEHAERIVSAVDGARTEVLPAAAHLANVEQSEAVNRLLVEHFGARSV</sequence>
<dbReference type="GO" id="GO:0047570">
    <property type="term" value="F:3-oxoadipate enol-lactonase activity"/>
    <property type="evidence" value="ECO:0007669"/>
    <property type="project" value="UniProtKB-EC"/>
</dbReference>
<dbReference type="PANTHER" id="PTHR43798">
    <property type="entry name" value="MONOACYLGLYCEROL LIPASE"/>
    <property type="match status" value="1"/>
</dbReference>
<dbReference type="InterPro" id="IPR026968">
    <property type="entry name" value="PcaD/CatD"/>
</dbReference>
<keyword evidence="4" id="KW-1185">Reference proteome</keyword>
<dbReference type="SUPFAM" id="SSF53474">
    <property type="entry name" value="alpha/beta-Hydrolases"/>
    <property type="match status" value="1"/>
</dbReference>
<dbReference type="AlphaFoldDB" id="A0AAE3Z7Z3"/>
<dbReference type="InterPro" id="IPR050266">
    <property type="entry name" value="AB_hydrolase_sf"/>
</dbReference>
<dbReference type="InterPro" id="IPR029058">
    <property type="entry name" value="AB_hydrolase_fold"/>
</dbReference>
<comment type="caution">
    <text evidence="3">The sequence shown here is derived from an EMBL/GenBank/DDBJ whole genome shotgun (WGS) entry which is preliminary data.</text>
</comment>
<keyword evidence="1 3" id="KW-0378">Hydrolase</keyword>
<evidence type="ECO:0000256" key="1">
    <source>
        <dbReference type="ARBA" id="ARBA00022801"/>
    </source>
</evidence>
<organism evidence="3 4">
    <name type="scientific">Haloactinomyces albus</name>
    <dbReference type="NCBI Taxonomy" id="1352928"/>
    <lineage>
        <taxon>Bacteria</taxon>
        <taxon>Bacillati</taxon>
        <taxon>Actinomycetota</taxon>
        <taxon>Actinomycetes</taxon>
        <taxon>Actinopolysporales</taxon>
        <taxon>Actinopolysporaceae</taxon>
        <taxon>Haloactinomyces</taxon>
    </lineage>
</organism>
<feature type="domain" description="AB hydrolase-1" evidence="2">
    <location>
        <begin position="14"/>
        <end position="236"/>
    </location>
</feature>
<dbReference type="NCBIfam" id="TIGR02427">
    <property type="entry name" value="protocat_pcaD"/>
    <property type="match status" value="1"/>
</dbReference>